<protein>
    <submittedName>
        <fullName evidence="1">Uncharacterized protein</fullName>
    </submittedName>
</protein>
<dbReference type="OrthoDB" id="5111843at2"/>
<dbReference type="KEGG" id="mant:BHD05_13265"/>
<gene>
    <name evidence="1" type="ORF">BHD05_13265</name>
</gene>
<organism evidence="1 2">
    <name type="scientific">Marisediminicola antarctica</name>
    <dbReference type="NCBI Taxonomy" id="674079"/>
    <lineage>
        <taxon>Bacteria</taxon>
        <taxon>Bacillati</taxon>
        <taxon>Actinomycetota</taxon>
        <taxon>Actinomycetes</taxon>
        <taxon>Micrococcales</taxon>
        <taxon>Microbacteriaceae</taxon>
        <taxon>Marisediminicola</taxon>
    </lineage>
</organism>
<evidence type="ECO:0000313" key="1">
    <source>
        <dbReference type="EMBL" id="QHO70471.1"/>
    </source>
</evidence>
<dbReference type="Proteomes" id="UP000464507">
    <property type="component" value="Chromosome"/>
</dbReference>
<sequence>MAERNESVFARMVGSLLPSRGTDDAGRGTLDDYDYNLRPKKASAIIRLAESRSNQDELQRTLELGASELWAMISRRGPEEERTDAPMPVRIFAGGRVSAVVGIVPRGLEAPVDDALGRLIGAGKPPRIPAQIISTRGGLRVQLDIGLTR</sequence>
<accession>A0A7L5AMV8</accession>
<dbReference type="EMBL" id="CP017146">
    <property type="protein sequence ID" value="QHO70471.1"/>
    <property type="molecule type" value="Genomic_DNA"/>
</dbReference>
<dbReference type="RefSeq" id="WP_161886855.1">
    <property type="nucleotide sequence ID" value="NZ_CP017146.1"/>
</dbReference>
<proteinExistence type="predicted"/>
<name>A0A7L5AMV8_9MICO</name>
<keyword evidence="2" id="KW-1185">Reference proteome</keyword>
<dbReference type="AlphaFoldDB" id="A0A7L5AMV8"/>
<reference evidence="1 2" key="1">
    <citation type="submission" date="2016-09" db="EMBL/GenBank/DDBJ databases">
        <title>Complete genome sequence of microbes from the polar regions.</title>
        <authorList>
            <person name="Liao L."/>
            <person name="Chen B."/>
        </authorList>
    </citation>
    <scope>NUCLEOTIDE SEQUENCE [LARGE SCALE GENOMIC DNA]</scope>
    <source>
        <strain evidence="1 2">ZS314</strain>
    </source>
</reference>
<evidence type="ECO:0000313" key="2">
    <source>
        <dbReference type="Proteomes" id="UP000464507"/>
    </source>
</evidence>